<dbReference type="SUPFAM" id="SSF69318">
    <property type="entry name" value="Integrin alpha N-terminal domain"/>
    <property type="match status" value="1"/>
</dbReference>
<name>A0ABX1VTJ8_9FIRM</name>
<keyword evidence="3" id="KW-1185">Reference proteome</keyword>
<proteinExistence type="predicted"/>
<sequence length="359" mass="40368">MKKSYIPLLLCLTILTAFLSLTSDVYAETPTAASHLARFQSINTLADVAANGYITSDKAHVIDDFSLISNESGKKKDCVVYSAVHSVLGRAALFIADADGSIIYKTEDLECNYIEKGALYQPNISIAAIGARDVNQDGLLDLLLITHCIYDGVEYKIGDILFQNKKKGGFYRDWRISDKINRFNMNTDINMMDAFAGGGQSSEFLYSAATMDELIEGGFKPLKYQTFDANFEKFGAVSVVPGTYKMGSHYIFVLYLADKEGRVLWNFQAMRDYDNFSEMPGISFKDVDGDGWADLSVLANYIKLDHNNETHAVTDFSIYYQRDGYFFEDTDFHKAFVGRLTGRETMDDVVQAARKYWGW</sequence>
<gene>
    <name evidence="2" type="ORF">G9470_18490</name>
</gene>
<protein>
    <submittedName>
        <fullName evidence="2">VCBS repeat-containing protein</fullName>
    </submittedName>
</protein>
<dbReference type="InterPro" id="IPR028994">
    <property type="entry name" value="Integrin_alpha_N"/>
</dbReference>
<organism evidence="2 3">
    <name type="scientific">Lacrimispora defluvii</name>
    <dbReference type="NCBI Taxonomy" id="2719233"/>
    <lineage>
        <taxon>Bacteria</taxon>
        <taxon>Bacillati</taxon>
        <taxon>Bacillota</taxon>
        <taxon>Clostridia</taxon>
        <taxon>Lachnospirales</taxon>
        <taxon>Lachnospiraceae</taxon>
        <taxon>Lacrimispora</taxon>
    </lineage>
</organism>
<feature type="signal peptide" evidence="1">
    <location>
        <begin position="1"/>
        <end position="27"/>
    </location>
</feature>
<accession>A0ABX1VTJ8</accession>
<dbReference type="EMBL" id="JAAOXG010000039">
    <property type="protein sequence ID" value="NNJ31768.1"/>
    <property type="molecule type" value="Genomic_DNA"/>
</dbReference>
<keyword evidence="1" id="KW-0732">Signal</keyword>
<reference evidence="2 3" key="1">
    <citation type="submission" date="2020-03" db="EMBL/GenBank/DDBJ databases">
        <title>Genome Sequence of industrial isolate, B5A.</title>
        <authorList>
            <person name="Sharma S."/>
            <person name="Patil P.B."/>
            <person name="Korpole S."/>
        </authorList>
    </citation>
    <scope>NUCLEOTIDE SEQUENCE [LARGE SCALE GENOMIC DNA]</scope>
    <source>
        <strain evidence="2 3">PI-S10-B5A</strain>
    </source>
</reference>
<dbReference type="RefSeq" id="WP_170822881.1">
    <property type="nucleotide sequence ID" value="NZ_JAAOXG010000039.1"/>
</dbReference>
<evidence type="ECO:0000256" key="1">
    <source>
        <dbReference type="SAM" id="SignalP"/>
    </source>
</evidence>
<evidence type="ECO:0000313" key="2">
    <source>
        <dbReference type="EMBL" id="NNJ31768.1"/>
    </source>
</evidence>
<evidence type="ECO:0000313" key="3">
    <source>
        <dbReference type="Proteomes" id="UP000539052"/>
    </source>
</evidence>
<dbReference type="Proteomes" id="UP000539052">
    <property type="component" value="Unassembled WGS sequence"/>
</dbReference>
<feature type="chain" id="PRO_5047347442" evidence="1">
    <location>
        <begin position="28"/>
        <end position="359"/>
    </location>
</feature>
<comment type="caution">
    <text evidence="2">The sequence shown here is derived from an EMBL/GenBank/DDBJ whole genome shotgun (WGS) entry which is preliminary data.</text>
</comment>